<comment type="caution">
    <text evidence="7">The sequence shown here is derived from an EMBL/GenBank/DDBJ whole genome shotgun (WGS) entry which is preliminary data.</text>
</comment>
<accession>A0ABT1UHJ0</accession>
<proteinExistence type="inferred from homology"/>
<dbReference type="PROSITE" id="PS50895">
    <property type="entry name" value="SURF1"/>
    <property type="match status" value="1"/>
</dbReference>
<feature type="transmembrane region" description="Helical" evidence="6">
    <location>
        <begin position="14"/>
        <end position="34"/>
    </location>
</feature>
<dbReference type="InterPro" id="IPR045214">
    <property type="entry name" value="Surf1/Surf4"/>
</dbReference>
<gene>
    <name evidence="7" type="ORF">NP603_08645</name>
</gene>
<comment type="subcellular location">
    <subcellularLocation>
        <location evidence="6">Cell membrane</location>
        <topology evidence="6">Multi-pass membrane protein</topology>
    </subcellularLocation>
    <subcellularLocation>
        <location evidence="1">Membrane</location>
    </subcellularLocation>
</comment>
<keyword evidence="4 6" id="KW-1133">Transmembrane helix</keyword>
<evidence type="ECO:0000256" key="4">
    <source>
        <dbReference type="ARBA" id="ARBA00022989"/>
    </source>
</evidence>
<comment type="similarity">
    <text evidence="2 6">Belongs to the SURF1 family.</text>
</comment>
<dbReference type="InterPro" id="IPR002994">
    <property type="entry name" value="Surf1/Shy1"/>
</dbReference>
<evidence type="ECO:0000256" key="3">
    <source>
        <dbReference type="ARBA" id="ARBA00022692"/>
    </source>
</evidence>
<protein>
    <recommendedName>
        <fullName evidence="6">SURF1-like protein</fullName>
    </recommendedName>
</protein>
<evidence type="ECO:0000256" key="6">
    <source>
        <dbReference type="RuleBase" id="RU363076"/>
    </source>
</evidence>
<keyword evidence="8" id="KW-1185">Reference proteome</keyword>
<dbReference type="PANTHER" id="PTHR23427">
    <property type="entry name" value="SURFEIT LOCUS PROTEIN"/>
    <property type="match status" value="1"/>
</dbReference>
<dbReference type="EMBL" id="JANIBM010000007">
    <property type="protein sequence ID" value="MCQ8181174.1"/>
    <property type="molecule type" value="Genomic_DNA"/>
</dbReference>
<evidence type="ECO:0000313" key="7">
    <source>
        <dbReference type="EMBL" id="MCQ8181174.1"/>
    </source>
</evidence>
<sequence>MVIKFNAFGVELRLGWPIFTAYLVLLALLCNLGFWQLRRAVEKQALLDAQQAALFAPTLDLNGDVLIDAAEYRYRPASLRGHYDQAHQILLDNQVMDGKPGYLVLTPFLPGNGQAAVLVNRGWVAMGGSRDTVPDLSIADPVDQVQGRINRFPEPGIRLQGAEVPGDSWPVRVQVIDTRLVAAKLGYAVADYQIELNPDQPAGYRREWKTAVTIPPEKHRAYAVQWFGLALTLTVLFVWHSSRKTYRG</sequence>
<organism evidence="7 8">
    <name type="scientific">Methylomonas aurea</name>
    <dbReference type="NCBI Taxonomy" id="2952224"/>
    <lineage>
        <taxon>Bacteria</taxon>
        <taxon>Pseudomonadati</taxon>
        <taxon>Pseudomonadota</taxon>
        <taxon>Gammaproteobacteria</taxon>
        <taxon>Methylococcales</taxon>
        <taxon>Methylococcaceae</taxon>
        <taxon>Methylomonas</taxon>
    </lineage>
</organism>
<reference evidence="7 8" key="1">
    <citation type="submission" date="2022-07" db="EMBL/GenBank/DDBJ databases">
        <title>Methylomonas rivi sp. nov., Methylomonas rosea sp. nov., Methylomonas aureus sp. nov. and Methylomonas subterranea sp. nov., four novel methanotrophs isolated from a freshwater creek and the deep terrestrial subsurface.</title>
        <authorList>
            <person name="Abin C."/>
            <person name="Sankaranarayanan K."/>
            <person name="Garner C."/>
            <person name="Sindelar R."/>
            <person name="Kotary K."/>
            <person name="Garner R."/>
            <person name="Barclay S."/>
            <person name="Lawson P."/>
            <person name="Krumholz L."/>
        </authorList>
    </citation>
    <scope>NUCLEOTIDE SEQUENCE [LARGE SCALE GENOMIC DNA]</scope>
    <source>
        <strain evidence="7 8">SURF-1</strain>
    </source>
</reference>
<dbReference type="Proteomes" id="UP001524569">
    <property type="component" value="Unassembled WGS sequence"/>
</dbReference>
<evidence type="ECO:0000256" key="1">
    <source>
        <dbReference type="ARBA" id="ARBA00004370"/>
    </source>
</evidence>
<dbReference type="CDD" id="cd06662">
    <property type="entry name" value="SURF1"/>
    <property type="match status" value="1"/>
</dbReference>
<evidence type="ECO:0000256" key="2">
    <source>
        <dbReference type="ARBA" id="ARBA00007165"/>
    </source>
</evidence>
<feature type="transmembrane region" description="Helical" evidence="6">
    <location>
        <begin position="221"/>
        <end position="239"/>
    </location>
</feature>
<dbReference type="Pfam" id="PF02104">
    <property type="entry name" value="SURF1"/>
    <property type="match status" value="1"/>
</dbReference>
<evidence type="ECO:0000256" key="5">
    <source>
        <dbReference type="ARBA" id="ARBA00023136"/>
    </source>
</evidence>
<keyword evidence="6" id="KW-1003">Cell membrane</keyword>
<name>A0ABT1UHJ0_9GAMM</name>
<evidence type="ECO:0000313" key="8">
    <source>
        <dbReference type="Proteomes" id="UP001524569"/>
    </source>
</evidence>
<dbReference type="RefSeq" id="WP_256610461.1">
    <property type="nucleotide sequence ID" value="NZ_JANIBM010000007.1"/>
</dbReference>
<keyword evidence="5 6" id="KW-0472">Membrane</keyword>
<dbReference type="PANTHER" id="PTHR23427:SF2">
    <property type="entry name" value="SURFEIT LOCUS PROTEIN 1"/>
    <property type="match status" value="1"/>
</dbReference>
<keyword evidence="3 6" id="KW-0812">Transmembrane</keyword>